<feature type="transmembrane region" description="Helical" evidence="6">
    <location>
        <begin position="39"/>
        <end position="65"/>
    </location>
</feature>
<comment type="subcellular location">
    <subcellularLocation>
        <location evidence="1">Cell membrane</location>
        <topology evidence="1">Multi-pass membrane protein</topology>
    </subcellularLocation>
</comment>
<dbReference type="AlphaFoldDB" id="A0A031JLR1"/>
<protein>
    <submittedName>
        <fullName evidence="8">Copper resistance D</fullName>
    </submittedName>
</protein>
<feature type="transmembrane region" description="Helical" evidence="6">
    <location>
        <begin position="148"/>
        <end position="169"/>
    </location>
</feature>
<dbReference type="RefSeq" id="WP_051587109.1">
    <property type="nucleotide sequence ID" value="NZ_JFYZ01000035.1"/>
</dbReference>
<keyword evidence="3 6" id="KW-0812">Transmembrane</keyword>
<feature type="transmembrane region" description="Helical" evidence="6">
    <location>
        <begin position="261"/>
        <end position="281"/>
    </location>
</feature>
<dbReference type="eggNOG" id="COG1276">
    <property type="taxonomic scope" value="Bacteria"/>
</dbReference>
<dbReference type="PATRIC" id="fig|158500.4.peg.4576"/>
<accession>A0A031JLR1</accession>
<keyword evidence="4 6" id="KW-1133">Transmembrane helix</keyword>
<evidence type="ECO:0000256" key="2">
    <source>
        <dbReference type="ARBA" id="ARBA00022475"/>
    </source>
</evidence>
<evidence type="ECO:0000256" key="6">
    <source>
        <dbReference type="SAM" id="Phobius"/>
    </source>
</evidence>
<sequence>MNALVVARFTSYLFLLGAAGLPFYGTIRRRPPYDPARRIVLLCIAVIAIVASAAWAIVNVAAMAGVELHELDTETVFMVLRATPLGNVVQTRLAFLVLFCAALAWRPTPWLLSVFALLALATSAWAGHAGAGEGSSGTLLHASDVIHLFAAALWLGALLSFTTRLFCGLEPAQVICDLAEFADAGTIVVAALIGSGLVNAWLIADPSKDGLGTLSYGSWLSLIGAKILFFGAMLGFAALNRWRLVPSVVAGSPSAVTMLKWSLALETACAITVIIIVAYAGQLSPSSA</sequence>
<organism evidence="8 9">
    <name type="scientific">Novosphingobium resinovorum</name>
    <dbReference type="NCBI Taxonomy" id="158500"/>
    <lineage>
        <taxon>Bacteria</taxon>
        <taxon>Pseudomonadati</taxon>
        <taxon>Pseudomonadota</taxon>
        <taxon>Alphaproteobacteria</taxon>
        <taxon>Sphingomonadales</taxon>
        <taxon>Sphingomonadaceae</taxon>
        <taxon>Novosphingobium</taxon>
    </lineage>
</organism>
<reference evidence="8 9" key="1">
    <citation type="submission" date="2014-03" db="EMBL/GenBank/DDBJ databases">
        <title>Whole genome sequence of Novosphingobium resinovorum KF1.</title>
        <authorList>
            <person name="Gan H.M."/>
            <person name="Gan H.Y."/>
            <person name="Chew T.H."/>
            <person name="Savka M.A."/>
        </authorList>
    </citation>
    <scope>NUCLEOTIDE SEQUENCE [LARGE SCALE GENOMIC DNA]</scope>
    <source>
        <strain evidence="8 9">KF1</strain>
    </source>
</reference>
<dbReference type="InterPro" id="IPR047689">
    <property type="entry name" value="CopD"/>
</dbReference>
<evidence type="ECO:0000313" key="9">
    <source>
        <dbReference type="Proteomes" id="UP000024329"/>
    </source>
</evidence>
<feature type="domain" description="Copper resistance protein D" evidence="7">
    <location>
        <begin position="179"/>
        <end position="278"/>
    </location>
</feature>
<feature type="transmembrane region" description="Helical" evidence="6">
    <location>
        <begin position="110"/>
        <end position="128"/>
    </location>
</feature>
<dbReference type="Proteomes" id="UP000024329">
    <property type="component" value="Unassembled WGS sequence"/>
</dbReference>
<evidence type="ECO:0000313" key="8">
    <source>
        <dbReference type="EMBL" id="EZP76617.1"/>
    </source>
</evidence>
<evidence type="ECO:0000256" key="5">
    <source>
        <dbReference type="ARBA" id="ARBA00023136"/>
    </source>
</evidence>
<dbReference type="NCBIfam" id="NF033808">
    <property type="entry name" value="copper_CopD"/>
    <property type="match status" value="1"/>
</dbReference>
<dbReference type="InterPro" id="IPR008457">
    <property type="entry name" value="Cu-R_CopD_dom"/>
</dbReference>
<feature type="transmembrane region" description="Helical" evidence="6">
    <location>
        <begin position="181"/>
        <end position="204"/>
    </location>
</feature>
<name>A0A031JLR1_9SPHN</name>
<dbReference type="Pfam" id="PF05425">
    <property type="entry name" value="CopD"/>
    <property type="match status" value="1"/>
</dbReference>
<gene>
    <name evidence="8" type="ORF">BV97_04500</name>
</gene>
<comment type="caution">
    <text evidence="8">The sequence shown here is derived from an EMBL/GenBank/DDBJ whole genome shotgun (WGS) entry which is preliminary data.</text>
</comment>
<proteinExistence type="predicted"/>
<evidence type="ECO:0000259" key="7">
    <source>
        <dbReference type="Pfam" id="PF05425"/>
    </source>
</evidence>
<feature type="transmembrane region" description="Helical" evidence="6">
    <location>
        <begin position="85"/>
        <end position="105"/>
    </location>
</feature>
<evidence type="ECO:0000256" key="3">
    <source>
        <dbReference type="ARBA" id="ARBA00022692"/>
    </source>
</evidence>
<feature type="transmembrane region" description="Helical" evidence="6">
    <location>
        <begin position="6"/>
        <end position="27"/>
    </location>
</feature>
<dbReference type="EMBL" id="JFYZ01000035">
    <property type="protein sequence ID" value="EZP76617.1"/>
    <property type="molecule type" value="Genomic_DNA"/>
</dbReference>
<feature type="transmembrane region" description="Helical" evidence="6">
    <location>
        <begin position="216"/>
        <end position="240"/>
    </location>
</feature>
<dbReference type="GO" id="GO:0006825">
    <property type="term" value="P:copper ion transport"/>
    <property type="evidence" value="ECO:0007669"/>
    <property type="project" value="InterPro"/>
</dbReference>
<evidence type="ECO:0000256" key="4">
    <source>
        <dbReference type="ARBA" id="ARBA00022989"/>
    </source>
</evidence>
<dbReference type="PANTHER" id="PTHR34820:SF4">
    <property type="entry name" value="INNER MEMBRANE PROTEIN YEBZ"/>
    <property type="match status" value="1"/>
</dbReference>
<keyword evidence="2" id="KW-1003">Cell membrane</keyword>
<evidence type="ECO:0000256" key="1">
    <source>
        <dbReference type="ARBA" id="ARBA00004651"/>
    </source>
</evidence>
<dbReference type="InterPro" id="IPR032694">
    <property type="entry name" value="CopC/D"/>
</dbReference>
<keyword evidence="5 6" id="KW-0472">Membrane</keyword>
<dbReference type="GO" id="GO:0005886">
    <property type="term" value="C:plasma membrane"/>
    <property type="evidence" value="ECO:0007669"/>
    <property type="project" value="UniProtKB-SubCell"/>
</dbReference>
<dbReference type="PANTHER" id="PTHR34820">
    <property type="entry name" value="INNER MEMBRANE PROTEIN YEBZ"/>
    <property type="match status" value="1"/>
</dbReference>